<feature type="compositionally biased region" description="Acidic residues" evidence="1">
    <location>
        <begin position="456"/>
        <end position="481"/>
    </location>
</feature>
<dbReference type="EMBL" id="CAJVRL010000086">
    <property type="protein sequence ID" value="CAG8958884.1"/>
    <property type="molecule type" value="Genomic_DNA"/>
</dbReference>
<dbReference type="PANTHER" id="PTHR36847:SF1">
    <property type="entry name" value="AMIDOLIGASE ENZYME"/>
    <property type="match status" value="1"/>
</dbReference>
<reference evidence="2" key="1">
    <citation type="submission" date="2021-07" db="EMBL/GenBank/DDBJ databases">
        <authorList>
            <person name="Durling M."/>
        </authorList>
    </citation>
    <scope>NUCLEOTIDE SEQUENCE</scope>
</reference>
<feature type="region of interest" description="Disordered" evidence="1">
    <location>
        <begin position="428"/>
        <end position="491"/>
    </location>
</feature>
<dbReference type="Pfam" id="PF12224">
    <property type="entry name" value="Amidoligase_2"/>
    <property type="match status" value="1"/>
</dbReference>
<feature type="compositionally biased region" description="Basic and acidic residues" evidence="1">
    <location>
        <begin position="482"/>
        <end position="491"/>
    </location>
</feature>
<protein>
    <recommendedName>
        <fullName evidence="4">Amidoligase enzyme</fullName>
    </recommendedName>
</protein>
<name>A0A9N9L4D3_9HELO</name>
<dbReference type="OrthoDB" id="412402at2759"/>
<organism evidence="2 3">
    <name type="scientific">Hymenoscyphus fraxineus</name>
    <dbReference type="NCBI Taxonomy" id="746836"/>
    <lineage>
        <taxon>Eukaryota</taxon>
        <taxon>Fungi</taxon>
        <taxon>Dikarya</taxon>
        <taxon>Ascomycota</taxon>
        <taxon>Pezizomycotina</taxon>
        <taxon>Leotiomycetes</taxon>
        <taxon>Helotiales</taxon>
        <taxon>Helotiaceae</taxon>
        <taxon>Hymenoscyphus</taxon>
    </lineage>
</organism>
<sequence length="521" mass="59399">MSEQLWTFGVEFEFLLGEAMPGTKRTDARVVHFPPTELTKEEHDHEVWAQKGDITFEAEPTWNNATAHILKTLTEAGIEVERDGSGGDFNAPDLTKWQLKSDSSLDIYPDSNPLYNKYAWYQIELVSPAFWNSSSSLQEVRKVLELLNSTYLVVSNASTGLHVHVGTGTKAGPSFELLKKAGAFFYAFEPQLTTLHPENRQGGGYAQTIRDTSRFSMKRQSRYIGPPSIWRDPKLMAYNHDGLRRRGFSVSSPNMDLPVRPTLEFRQHEGTLEPLRVLRWIQTCIGILDYCHRVAPKNFYSLLKLAVENEKWRLIGDGKDDEREQKFGPLLAESSLTVIDLLRHMGLHKPAAFYRNRYHKLKRAQNSVYRLFPKIDWDHQEPKNKLTGPMLLRAELARKSFESRKLVFRAESHAGRFKKSHFDAKSSVWPGHDKSLDDSADTDASSVYSDLGSEIPETEDEESTGENSDPEPTDEPEAEEETVPKKSAEEIKWEETDALIARQANLDKQIEFVMGEHIPSM</sequence>
<comment type="caution">
    <text evidence="2">The sequence shown here is derived from an EMBL/GenBank/DDBJ whole genome shotgun (WGS) entry which is preliminary data.</text>
</comment>
<dbReference type="PANTHER" id="PTHR36847">
    <property type="entry name" value="AMIDOLIGASE ENZYME"/>
    <property type="match status" value="1"/>
</dbReference>
<accession>A0A9N9L4D3</accession>
<keyword evidence="3" id="KW-1185">Reference proteome</keyword>
<evidence type="ECO:0000313" key="2">
    <source>
        <dbReference type="EMBL" id="CAG8958884.1"/>
    </source>
</evidence>
<evidence type="ECO:0000313" key="3">
    <source>
        <dbReference type="Proteomes" id="UP000696280"/>
    </source>
</evidence>
<dbReference type="InterPro" id="IPR022025">
    <property type="entry name" value="Amidoligase_2"/>
</dbReference>
<gene>
    <name evidence="2" type="ORF">HYFRA_00012881</name>
</gene>
<proteinExistence type="predicted"/>
<evidence type="ECO:0000256" key="1">
    <source>
        <dbReference type="SAM" id="MobiDB-lite"/>
    </source>
</evidence>
<evidence type="ECO:0008006" key="4">
    <source>
        <dbReference type="Google" id="ProtNLM"/>
    </source>
</evidence>
<dbReference type="AlphaFoldDB" id="A0A9N9L4D3"/>
<dbReference type="Proteomes" id="UP000696280">
    <property type="component" value="Unassembled WGS sequence"/>
</dbReference>